<name>A0A2S0VV84_9ALTE</name>
<accession>A0A2S0VV84</accession>
<dbReference type="PANTHER" id="PTHR24421">
    <property type="entry name" value="NITRATE/NITRITE SENSOR PROTEIN NARX-RELATED"/>
    <property type="match status" value="1"/>
</dbReference>
<dbReference type="RefSeq" id="WP_108604147.1">
    <property type="nucleotide sequence ID" value="NZ_CP026604.1"/>
</dbReference>
<dbReference type="InterPro" id="IPR005467">
    <property type="entry name" value="His_kinase_dom"/>
</dbReference>
<keyword evidence="2" id="KW-0418">Kinase</keyword>
<feature type="transmembrane region" description="Helical" evidence="4">
    <location>
        <begin position="480"/>
        <end position="499"/>
    </location>
</feature>
<evidence type="ECO:0000313" key="8">
    <source>
        <dbReference type="Proteomes" id="UP000244441"/>
    </source>
</evidence>
<dbReference type="InterPro" id="IPR050482">
    <property type="entry name" value="Sensor_HK_TwoCompSys"/>
</dbReference>
<sequence length="720" mass="80898">MLAKKLFIFVLLLASLYTYATVNVNAENGISPDVVQPNAIATNVVAANAVDPKNIDEYRHQQAQSKLNLSSWPVTRIKQLEQLREQLKANIAQLPRHCPIISDNRLGYHSSLTLNIDHSAPVDHQINFTLERAYPIQSIALVPAFNPLRPYGGSYAFPKRFKVEGESTDTNKWIEIVNWLDKDFPNPGSYPVFFNSIDQSFKRIRISAPSLIDGKKQPHFALGEVFIWAHDEKNGLIENVARANTTQIDTSSSYNQTAKWHPHFLTDLDTGLGFPIQEQEVDRQDLLIVPSQQDLASRIEFIIRLNRPRDISRIDFWPAKPRGNIMLPDFGFPENIRVEVADNADFKQAKLINPDSKGDKFGTLFTVSLKAQTLQFIRITMDQLQQLNGQRILGLGEIAVYDAKGEFVSNSEIVANGIASPYLQQLDRLLDGYSWGRRIVAERDWIMGLAQRRPLDEQLKLVNNELTLAHEYWEWLVSRFIIVSIVISLLILVGAFVLLQRSHRQHLLVKQGNRINRDLHDEVGSSLGSITLLADELASAKVSPEIADDLNDLSLMAREANASLREVVWNGDDKSILLSSLLSSLTNRAERILRGVAITVIQPEQVPNIKVSLAVKRHLTLFFKEVIHNCARHANASHLTISINIDATTLALEVKDDGCGFEPHHVTSGWGLNNLVARAEEMQAKVAIQSVPHQGTCIRLQIALSQLSQEPEHGYQTSNE</sequence>
<keyword evidence="1" id="KW-0808">Transferase</keyword>
<keyword evidence="3" id="KW-0902">Two-component regulatory system</keyword>
<feature type="signal peptide" evidence="5">
    <location>
        <begin position="1"/>
        <end position="20"/>
    </location>
</feature>
<keyword evidence="5" id="KW-0732">Signal</keyword>
<dbReference type="PROSITE" id="PS50109">
    <property type="entry name" value="HIS_KIN"/>
    <property type="match status" value="1"/>
</dbReference>
<dbReference type="AlphaFoldDB" id="A0A2S0VV84"/>
<dbReference type="EMBL" id="CP026604">
    <property type="protein sequence ID" value="AWB68082.1"/>
    <property type="molecule type" value="Genomic_DNA"/>
</dbReference>
<dbReference type="InterPro" id="IPR036890">
    <property type="entry name" value="HATPase_C_sf"/>
</dbReference>
<dbReference type="GO" id="GO:0016020">
    <property type="term" value="C:membrane"/>
    <property type="evidence" value="ECO:0007669"/>
    <property type="project" value="InterPro"/>
</dbReference>
<dbReference type="InterPro" id="IPR011712">
    <property type="entry name" value="Sig_transdc_His_kin_sub3_dim/P"/>
</dbReference>
<evidence type="ECO:0000256" key="4">
    <source>
        <dbReference type="SAM" id="Phobius"/>
    </source>
</evidence>
<dbReference type="SUPFAM" id="SSF55874">
    <property type="entry name" value="ATPase domain of HSP90 chaperone/DNA topoisomerase II/histidine kinase"/>
    <property type="match status" value="1"/>
</dbReference>
<dbReference type="Pfam" id="PF02518">
    <property type="entry name" value="HATPase_c"/>
    <property type="match status" value="1"/>
</dbReference>
<dbReference type="OrthoDB" id="9797605at2"/>
<dbReference type="InterPro" id="IPR003594">
    <property type="entry name" value="HATPase_dom"/>
</dbReference>
<proteinExistence type="predicted"/>
<evidence type="ECO:0000256" key="5">
    <source>
        <dbReference type="SAM" id="SignalP"/>
    </source>
</evidence>
<dbReference type="GO" id="GO:0046983">
    <property type="term" value="F:protein dimerization activity"/>
    <property type="evidence" value="ECO:0007669"/>
    <property type="project" value="InterPro"/>
</dbReference>
<evidence type="ECO:0000256" key="2">
    <source>
        <dbReference type="ARBA" id="ARBA00022777"/>
    </source>
</evidence>
<keyword evidence="4" id="KW-0812">Transmembrane</keyword>
<dbReference type="Gene3D" id="3.30.565.10">
    <property type="entry name" value="Histidine kinase-like ATPase, C-terminal domain"/>
    <property type="match status" value="1"/>
</dbReference>
<protein>
    <recommendedName>
        <fullName evidence="6">Histidine kinase domain-containing protein</fullName>
    </recommendedName>
</protein>
<evidence type="ECO:0000259" key="6">
    <source>
        <dbReference type="PROSITE" id="PS50109"/>
    </source>
</evidence>
<evidence type="ECO:0000256" key="3">
    <source>
        <dbReference type="ARBA" id="ARBA00023012"/>
    </source>
</evidence>
<feature type="domain" description="Histidine kinase" evidence="6">
    <location>
        <begin position="518"/>
        <end position="706"/>
    </location>
</feature>
<dbReference type="KEGG" id="cate:C2869_17370"/>
<dbReference type="GO" id="GO:0000155">
    <property type="term" value="F:phosphorelay sensor kinase activity"/>
    <property type="evidence" value="ECO:0007669"/>
    <property type="project" value="InterPro"/>
</dbReference>
<dbReference type="Proteomes" id="UP000244441">
    <property type="component" value="Chromosome"/>
</dbReference>
<keyword evidence="4" id="KW-0472">Membrane</keyword>
<dbReference type="Gene3D" id="2.60.120.260">
    <property type="entry name" value="Galactose-binding domain-like"/>
    <property type="match status" value="2"/>
</dbReference>
<dbReference type="Pfam" id="PF07730">
    <property type="entry name" value="HisKA_3"/>
    <property type="match status" value="1"/>
</dbReference>
<evidence type="ECO:0000256" key="1">
    <source>
        <dbReference type="ARBA" id="ARBA00022679"/>
    </source>
</evidence>
<feature type="chain" id="PRO_5015533748" description="Histidine kinase domain-containing protein" evidence="5">
    <location>
        <begin position="21"/>
        <end position="720"/>
    </location>
</feature>
<keyword evidence="4" id="KW-1133">Transmembrane helix</keyword>
<keyword evidence="8" id="KW-1185">Reference proteome</keyword>
<reference evidence="7 8" key="1">
    <citation type="submission" date="2018-01" db="EMBL/GenBank/DDBJ databases">
        <title>Genome sequence of a Cantenovulum-like bacteria.</title>
        <authorList>
            <person name="Tan W.R."/>
            <person name="Lau N.-S."/>
            <person name="Go F."/>
            <person name="Amirul A.-A.A."/>
        </authorList>
    </citation>
    <scope>NUCLEOTIDE SEQUENCE [LARGE SCALE GENOMIC DNA]</scope>
    <source>
        <strain evidence="7 8">CCB-QB4</strain>
    </source>
</reference>
<evidence type="ECO:0000313" key="7">
    <source>
        <dbReference type="EMBL" id="AWB68082.1"/>
    </source>
</evidence>
<gene>
    <name evidence="7" type="ORF">C2869_17370</name>
</gene>
<organism evidence="7 8">
    <name type="scientific">Saccharobesus litoralis</name>
    <dbReference type="NCBI Taxonomy" id="2172099"/>
    <lineage>
        <taxon>Bacteria</taxon>
        <taxon>Pseudomonadati</taxon>
        <taxon>Pseudomonadota</taxon>
        <taxon>Gammaproteobacteria</taxon>
        <taxon>Alteromonadales</taxon>
        <taxon>Alteromonadaceae</taxon>
        <taxon>Saccharobesus</taxon>
    </lineage>
</organism>
<dbReference type="Gene3D" id="1.20.5.1930">
    <property type="match status" value="1"/>
</dbReference>
<dbReference type="CDD" id="cd16917">
    <property type="entry name" value="HATPase_UhpB-NarQ-NarX-like"/>
    <property type="match status" value="1"/>
</dbReference>